<evidence type="ECO:0000259" key="5">
    <source>
        <dbReference type="PROSITE" id="PS51764"/>
    </source>
</evidence>
<protein>
    <recommendedName>
        <fullName evidence="5">GH26 domain-containing protein</fullName>
    </recommendedName>
</protein>
<dbReference type="PROSITE" id="PS51257">
    <property type="entry name" value="PROKAR_LIPOPROTEIN"/>
    <property type="match status" value="1"/>
</dbReference>
<evidence type="ECO:0000313" key="7">
    <source>
        <dbReference type="Proteomes" id="UP000198983"/>
    </source>
</evidence>
<dbReference type="InterPro" id="IPR017853">
    <property type="entry name" value="GH"/>
</dbReference>
<keyword evidence="2 3" id="KW-0326">Glycosidase</keyword>
<proteinExistence type="inferred from homology"/>
<dbReference type="EMBL" id="LT629732">
    <property type="protein sequence ID" value="SDR68268.1"/>
    <property type="molecule type" value="Genomic_DNA"/>
</dbReference>
<keyword evidence="7" id="KW-1185">Reference proteome</keyword>
<feature type="domain" description="GH26" evidence="5">
    <location>
        <begin position="28"/>
        <end position="342"/>
    </location>
</feature>
<keyword evidence="4" id="KW-0732">Signal</keyword>
<feature type="signal peptide" evidence="4">
    <location>
        <begin position="1"/>
        <end position="19"/>
    </location>
</feature>
<comment type="similarity">
    <text evidence="3">Belongs to the glycosyl hydrolase 26 family.</text>
</comment>
<evidence type="ECO:0000256" key="4">
    <source>
        <dbReference type="SAM" id="SignalP"/>
    </source>
</evidence>
<evidence type="ECO:0000256" key="3">
    <source>
        <dbReference type="PROSITE-ProRule" id="PRU01100"/>
    </source>
</evidence>
<feature type="chain" id="PRO_5009252996" description="GH26 domain-containing protein" evidence="4">
    <location>
        <begin position="20"/>
        <end position="344"/>
    </location>
</feature>
<keyword evidence="1 3" id="KW-0378">Hydrolase</keyword>
<gene>
    <name evidence="6" type="ORF">SAMN04489717_0032</name>
</gene>
<feature type="active site" description="Proton donor" evidence="3">
    <location>
        <position position="156"/>
    </location>
</feature>
<evidence type="ECO:0000313" key="6">
    <source>
        <dbReference type="EMBL" id="SDR68268.1"/>
    </source>
</evidence>
<sequence length="344" mass="37913">MFRKLFLAVVLVVVLIAGAACQPGQKSTPAGKVVKSTCGVGTKLTPKCGAWWGVAANPLAGESWDQALTNFENQIQRPVNIAHYYHSSGQLFPTATEIARANQAGKGRLLLINYKPEGGKTWAQVAAGAQDQRLDELAAYVKAHFNQPFFLVIHHEPENEVVQTSGSGYSAQDYRAMYRHVVQRLRGNGATQIVTVMNYIGLPTWGSKSWFEDLYPGNDVVDWIAYDPYIFGSGDYWGPVSDLFNRKFSQYPNWPGFYTWATQFAPGKPLMLAEWGVAEQPGNPAGKPDFFKAVGSQAKNWPAVKAMVYWNAASDRTVGATRIDSTTASLQAYRTTGLLPYFNP</sequence>
<dbReference type="AlphaFoldDB" id="A0A1H1L0Y6"/>
<dbReference type="Gene3D" id="3.20.20.80">
    <property type="entry name" value="Glycosidases"/>
    <property type="match status" value="1"/>
</dbReference>
<dbReference type="PROSITE" id="PS51764">
    <property type="entry name" value="GH26"/>
    <property type="match status" value="1"/>
</dbReference>
<name>A0A1H1L0Y6_9ACTN</name>
<feature type="active site" description="Nucleophile" evidence="3">
    <location>
        <position position="274"/>
    </location>
</feature>
<dbReference type="STRING" id="117157.SAMN04489717_0032"/>
<evidence type="ECO:0000256" key="2">
    <source>
        <dbReference type="ARBA" id="ARBA00023295"/>
    </source>
</evidence>
<dbReference type="InterPro" id="IPR022790">
    <property type="entry name" value="GH26_dom"/>
</dbReference>
<dbReference type="SUPFAM" id="SSF51445">
    <property type="entry name" value="(Trans)glycosidases"/>
    <property type="match status" value="1"/>
</dbReference>
<evidence type="ECO:0000256" key="1">
    <source>
        <dbReference type="ARBA" id="ARBA00022801"/>
    </source>
</evidence>
<dbReference type="GO" id="GO:0004553">
    <property type="term" value="F:hydrolase activity, hydrolyzing O-glycosyl compounds"/>
    <property type="evidence" value="ECO:0007669"/>
    <property type="project" value="InterPro"/>
</dbReference>
<accession>A0A1H1L0Y6</accession>
<reference evidence="6 7" key="1">
    <citation type="submission" date="2016-10" db="EMBL/GenBank/DDBJ databases">
        <authorList>
            <person name="de Groot N.N."/>
        </authorList>
    </citation>
    <scope>NUCLEOTIDE SEQUENCE [LARGE SCALE GENOMIC DNA]</scope>
    <source>
        <strain evidence="6 7">DSM 22024</strain>
    </source>
</reference>
<organism evidence="6 7">
    <name type="scientific">Actinopolymorpha singaporensis</name>
    <dbReference type="NCBI Taxonomy" id="117157"/>
    <lineage>
        <taxon>Bacteria</taxon>
        <taxon>Bacillati</taxon>
        <taxon>Actinomycetota</taxon>
        <taxon>Actinomycetes</taxon>
        <taxon>Propionibacteriales</taxon>
        <taxon>Actinopolymorphaceae</taxon>
        <taxon>Actinopolymorpha</taxon>
    </lineage>
</organism>
<dbReference type="Proteomes" id="UP000198983">
    <property type="component" value="Chromosome I"/>
</dbReference>